<gene>
    <name evidence="2" type="ORF">RZS32_001170</name>
</gene>
<dbReference type="InterPro" id="IPR028992">
    <property type="entry name" value="Hedgehog/Intein_dom"/>
</dbReference>
<dbReference type="Pfam" id="PF13403">
    <property type="entry name" value="Hint_2"/>
    <property type="match status" value="1"/>
</dbReference>
<evidence type="ECO:0000313" key="3">
    <source>
        <dbReference type="Proteomes" id="UP001281305"/>
    </source>
</evidence>
<name>A0ABZ2THE5_9RHOB</name>
<organism evidence="2 3">
    <name type="scientific">Roseovarius rhodophyticola</name>
    <dbReference type="NCBI Taxonomy" id="3080827"/>
    <lineage>
        <taxon>Bacteria</taxon>
        <taxon>Pseudomonadati</taxon>
        <taxon>Pseudomonadota</taxon>
        <taxon>Alphaproteobacteria</taxon>
        <taxon>Rhodobacterales</taxon>
        <taxon>Roseobacteraceae</taxon>
        <taxon>Roseovarius</taxon>
    </lineage>
</organism>
<sequence length="164" mass="17802">MTANMVSQAETEDISISLQRVGILPGAVVLTLDGETSVEALRAGARVITRDQGAVVLRGISRQSVETYAVRILAGSLGHTRPERDVILPAEQPLLIRDWRAEALFGASQAMMHARRLVDGEFVTDLGERSLTLYRLEFDTPHVIYADGLELGSDPMSDVVSKAS</sequence>
<proteinExistence type="predicted"/>
<reference evidence="2 3" key="1">
    <citation type="submission" date="2024-02" db="EMBL/GenBank/DDBJ databases">
        <title>Roseovarius strain W115 nov., isolated from a marine algae.</title>
        <authorList>
            <person name="Lee M.W."/>
            <person name="Lee J.K."/>
            <person name="Kim J.M."/>
            <person name="Choi D.G."/>
            <person name="Baek J.H."/>
            <person name="Bayburt H."/>
            <person name="Jung J.J."/>
            <person name="Han D.M."/>
            <person name="Jeon C.O."/>
        </authorList>
    </citation>
    <scope>NUCLEOTIDE SEQUENCE [LARGE SCALE GENOMIC DNA]</scope>
    <source>
        <strain evidence="2 3">W115</strain>
    </source>
</reference>
<dbReference type="SUPFAM" id="SSF51294">
    <property type="entry name" value="Hedgehog/intein (Hint) domain"/>
    <property type="match status" value="1"/>
</dbReference>
<keyword evidence="3" id="KW-1185">Reference proteome</keyword>
<dbReference type="InterPro" id="IPR036844">
    <property type="entry name" value="Hint_dom_sf"/>
</dbReference>
<evidence type="ECO:0000313" key="2">
    <source>
        <dbReference type="EMBL" id="WYK18525.1"/>
    </source>
</evidence>
<dbReference type="Proteomes" id="UP001281305">
    <property type="component" value="Chromosome"/>
</dbReference>
<dbReference type="RefSeq" id="WP_317055211.1">
    <property type="nucleotide sequence ID" value="NZ_CP146606.1"/>
</dbReference>
<feature type="domain" description="Hedgehog/Intein (Hint)" evidence="1">
    <location>
        <begin position="24"/>
        <end position="151"/>
    </location>
</feature>
<accession>A0ABZ2THE5</accession>
<evidence type="ECO:0000259" key="1">
    <source>
        <dbReference type="Pfam" id="PF13403"/>
    </source>
</evidence>
<protein>
    <submittedName>
        <fullName evidence="2">Hint domain-containing protein</fullName>
    </submittedName>
</protein>
<dbReference type="EMBL" id="CP146606">
    <property type="protein sequence ID" value="WYK18525.1"/>
    <property type="molecule type" value="Genomic_DNA"/>
</dbReference>